<dbReference type="PROSITE" id="PS00455">
    <property type="entry name" value="AMP_BINDING"/>
    <property type="match status" value="1"/>
</dbReference>
<dbReference type="SUPFAM" id="SSF56801">
    <property type="entry name" value="Acetyl-CoA synthetase-like"/>
    <property type="match status" value="1"/>
</dbReference>
<dbReference type="EC" id="6.2.1.3" evidence="6"/>
<dbReference type="AlphaFoldDB" id="A0A3B0UBC1"/>
<evidence type="ECO:0000256" key="2">
    <source>
        <dbReference type="ARBA" id="ARBA00022832"/>
    </source>
</evidence>
<organism evidence="6">
    <name type="scientific">hydrothermal vent metagenome</name>
    <dbReference type="NCBI Taxonomy" id="652676"/>
    <lineage>
        <taxon>unclassified sequences</taxon>
        <taxon>metagenomes</taxon>
        <taxon>ecological metagenomes</taxon>
    </lineage>
</organism>
<protein>
    <submittedName>
        <fullName evidence="6">Long-chain-fatty-acid--CoA ligase</fullName>
        <ecNumber evidence="6">6.2.1.3</ecNumber>
    </submittedName>
</protein>
<dbReference type="GO" id="GO:0004467">
    <property type="term" value="F:long-chain fatty acid-CoA ligase activity"/>
    <property type="evidence" value="ECO:0007669"/>
    <property type="project" value="UniProtKB-EC"/>
</dbReference>
<dbReference type="GO" id="GO:0005783">
    <property type="term" value="C:endoplasmic reticulum"/>
    <property type="evidence" value="ECO:0007669"/>
    <property type="project" value="TreeGrafter"/>
</dbReference>
<dbReference type="PANTHER" id="PTHR43272">
    <property type="entry name" value="LONG-CHAIN-FATTY-ACID--COA LIGASE"/>
    <property type="match status" value="1"/>
</dbReference>
<dbReference type="Gene3D" id="3.40.50.12780">
    <property type="entry name" value="N-terminal domain of ligase-like"/>
    <property type="match status" value="2"/>
</dbReference>
<dbReference type="InterPro" id="IPR045851">
    <property type="entry name" value="AMP-bd_C_sf"/>
</dbReference>
<name>A0A3B0UBC1_9ZZZZ</name>
<evidence type="ECO:0000256" key="1">
    <source>
        <dbReference type="ARBA" id="ARBA00022598"/>
    </source>
</evidence>
<dbReference type="CDD" id="cd05907">
    <property type="entry name" value="VL_LC_FACS_like"/>
    <property type="match status" value="1"/>
</dbReference>
<keyword evidence="2" id="KW-0276">Fatty acid metabolism</keyword>
<evidence type="ECO:0000259" key="5">
    <source>
        <dbReference type="Pfam" id="PF00501"/>
    </source>
</evidence>
<gene>
    <name evidence="6" type="ORF">MNBD_ALPHA12-1193</name>
</gene>
<reference evidence="6" key="1">
    <citation type="submission" date="2018-06" db="EMBL/GenBank/DDBJ databases">
        <authorList>
            <person name="Zhirakovskaya E."/>
        </authorList>
    </citation>
    <scope>NUCLEOTIDE SEQUENCE</scope>
</reference>
<dbReference type="InterPro" id="IPR042099">
    <property type="entry name" value="ANL_N_sf"/>
</dbReference>
<dbReference type="Gene3D" id="3.30.300.30">
    <property type="match status" value="1"/>
</dbReference>
<dbReference type="Pfam" id="PF23562">
    <property type="entry name" value="AMP-binding_C_3"/>
    <property type="match status" value="1"/>
</dbReference>
<dbReference type="GO" id="GO:0016020">
    <property type="term" value="C:membrane"/>
    <property type="evidence" value="ECO:0007669"/>
    <property type="project" value="TreeGrafter"/>
</dbReference>
<dbReference type="EMBL" id="UOEO01000208">
    <property type="protein sequence ID" value="VAW22657.1"/>
    <property type="molecule type" value="Genomic_DNA"/>
</dbReference>
<keyword evidence="3" id="KW-0443">Lipid metabolism</keyword>
<evidence type="ECO:0000256" key="4">
    <source>
        <dbReference type="ARBA" id="ARBA00024484"/>
    </source>
</evidence>
<sequence length="641" mass="72061">MSNKQDANKQDVMTQGAKMPPQVEINGVFSNADLNNGPYYVDGCDTLGKLFAKRCKELGQKTAHREKVLGIWRSHSWNNYYNRARRIGLGLISLGLKRAEVVSILSEDNKEWAYMDLGIQSVGAIASGIYTTDAPSQLAHLLKDSQSRFLFVENDEMLDKYLEIADQVPLLKKVIILDRDGLHGFKNEKTLFLDQLYDLGDKLLLAEPERFEKEIALSRPEDIGLLIYTSGTTGLPKGAMISNRNIIFIMSSSLRVLPYFRDDEQLCFLPLCHVLERNTSIYSPISSKTVVNFVESTETIFDNLQEVSPHVFTAVPRVWEKIYSKVTLTIQDGTALGKFAYEQAINAGMNRAGYTIQNRKVPFFIEMTYRIWDFLVLKNLRRMLGFARTRRAITGAAPISPDLIKWYWAIGVRLVEGYGQTEGSGVTSVNTVDNNKNGTVGPAIPGVTIKISDSGEILFTGANVFPGYWKAPQKTAQTMTKDGYLKTGDLGTLDSDGFLSITGRLKDIIITAGGKNITPSEIENKLKSYAHISDVVVIGDKRKYLTCLVMIDQENVEKYAQDKRIPFSSFASLCAAKEVQQLISSIIEEVNKDFARVEQIKDFRLIDIILTAEDDELTATMKLKRSFVEKRYQPLIEEMYN</sequence>
<dbReference type="PANTHER" id="PTHR43272:SF32">
    <property type="entry name" value="AMP-DEPENDENT SYNTHETASE_LIGASE DOMAIN-CONTAINING PROTEIN"/>
    <property type="match status" value="1"/>
</dbReference>
<evidence type="ECO:0000256" key="3">
    <source>
        <dbReference type="ARBA" id="ARBA00023098"/>
    </source>
</evidence>
<evidence type="ECO:0000313" key="6">
    <source>
        <dbReference type="EMBL" id="VAW22657.1"/>
    </source>
</evidence>
<dbReference type="Pfam" id="PF00501">
    <property type="entry name" value="AMP-binding"/>
    <property type="match status" value="1"/>
</dbReference>
<keyword evidence="1 6" id="KW-0436">Ligase</keyword>
<feature type="domain" description="AMP-dependent synthetase/ligase" evidence="5">
    <location>
        <begin position="54"/>
        <end position="469"/>
    </location>
</feature>
<dbReference type="InterPro" id="IPR020845">
    <property type="entry name" value="AMP-binding_CS"/>
</dbReference>
<proteinExistence type="predicted"/>
<dbReference type="InterPro" id="IPR000873">
    <property type="entry name" value="AMP-dep_synth/lig_dom"/>
</dbReference>
<comment type="catalytic activity">
    <reaction evidence="4">
        <text>a long-chain fatty acid + ATP + CoA = a long-chain fatty acyl-CoA + AMP + diphosphate</text>
        <dbReference type="Rhea" id="RHEA:15421"/>
        <dbReference type="ChEBI" id="CHEBI:30616"/>
        <dbReference type="ChEBI" id="CHEBI:33019"/>
        <dbReference type="ChEBI" id="CHEBI:57287"/>
        <dbReference type="ChEBI" id="CHEBI:57560"/>
        <dbReference type="ChEBI" id="CHEBI:83139"/>
        <dbReference type="ChEBI" id="CHEBI:456215"/>
        <dbReference type="EC" id="6.2.1.3"/>
    </reaction>
    <physiologicalReaction direction="left-to-right" evidence="4">
        <dbReference type="Rhea" id="RHEA:15422"/>
    </physiologicalReaction>
</comment>
<accession>A0A3B0UBC1</accession>